<reference evidence="4" key="1">
    <citation type="submission" date="2021-04" db="EMBL/GenBank/DDBJ databases">
        <authorList>
            <consortium name="Wellcome Sanger Institute Data Sharing"/>
        </authorList>
    </citation>
    <scope>NUCLEOTIDE SEQUENCE [LARGE SCALE GENOMIC DNA]</scope>
</reference>
<dbReference type="GO" id="GO:0004888">
    <property type="term" value="F:transmembrane signaling receptor activity"/>
    <property type="evidence" value="ECO:0007669"/>
    <property type="project" value="TreeGrafter"/>
</dbReference>
<evidence type="ECO:0000259" key="3">
    <source>
        <dbReference type="PROSITE" id="PS50835"/>
    </source>
</evidence>
<dbReference type="InterPro" id="IPR013783">
    <property type="entry name" value="Ig-like_fold"/>
</dbReference>
<reference evidence="4" key="3">
    <citation type="submission" date="2025-09" db="UniProtKB">
        <authorList>
            <consortium name="Ensembl"/>
        </authorList>
    </citation>
    <scope>IDENTIFICATION</scope>
</reference>
<dbReference type="InterPro" id="IPR036179">
    <property type="entry name" value="Ig-like_dom_sf"/>
</dbReference>
<feature type="domain" description="Ig-like" evidence="3">
    <location>
        <begin position="1"/>
        <end position="81"/>
    </location>
</feature>
<dbReference type="Proteomes" id="UP000265040">
    <property type="component" value="Chromosome 18"/>
</dbReference>
<dbReference type="SMART" id="SM00409">
    <property type="entry name" value="IG"/>
    <property type="match status" value="4"/>
</dbReference>
<dbReference type="SUPFAM" id="SSF48726">
    <property type="entry name" value="Immunoglobulin"/>
    <property type="match status" value="4"/>
</dbReference>
<dbReference type="Ensembl" id="ENSATET00000005976.2">
    <property type="protein sequence ID" value="ENSATEP00000005877.2"/>
    <property type="gene ID" value="ENSATEG00000004125.2"/>
</dbReference>
<gene>
    <name evidence="4" type="primary">FGB</name>
</gene>
<protein>
    <recommendedName>
        <fullName evidence="3">Ig-like domain-containing protein</fullName>
    </recommendedName>
</protein>
<evidence type="ECO:0000256" key="1">
    <source>
        <dbReference type="ARBA" id="ARBA00022729"/>
    </source>
</evidence>
<sequence>TAGPTIIPVGGRVTLSCSVDDSDGWKYDWFRRTSNSNEAQVDGEENRNIRVSQGGIYRCRGRRGKPVYYTDYSDEVTVEITVSSSVSVTLKPDWSQIFSGEKITVRCEIQGGGDTEWDYEWKTPQSTSHQTHVNYWTLSVSESSSGNYMCRGRNRRDSYSSTQWSKTITLTVSDSEVIPAGGRVTLSCSGDESEGWKYWFRRNSGSWSSENRVSEGGVYYCRGGRGNPVYYTENSNEVTINKTVSIRPTVTLDPNWSLIYTGETITVRCWIQNHERTQWTYEWRPTNLNTYPTQSEYRIDRAAESHSGDYSCWGRGDYLLTEWSRVIKLTVSRKIKINLMGFYWYKTVPKLSDRLYRYELLPGSDSGTEEDSYMVHGQTHTAGYVCRAGRGEPVFYTEHSKPTFVWSGGQFVPLFLSFHLYLPVISL</sequence>
<accession>A0A3Q1HBH0</accession>
<keyword evidence="2" id="KW-1015">Disulfide bond</keyword>
<feature type="domain" description="Ig-like" evidence="3">
    <location>
        <begin position="248"/>
        <end position="312"/>
    </location>
</feature>
<dbReference type="InterPro" id="IPR007110">
    <property type="entry name" value="Ig-like_dom"/>
</dbReference>
<dbReference type="STRING" id="64144.ENSATEP00000005877"/>
<keyword evidence="5" id="KW-1185">Reference proteome</keyword>
<evidence type="ECO:0000313" key="4">
    <source>
        <dbReference type="Ensembl" id="ENSATEP00000005877.2"/>
    </source>
</evidence>
<dbReference type="OrthoDB" id="6151406at2759"/>
<dbReference type="InterPro" id="IPR050488">
    <property type="entry name" value="Ig_Fc_receptor"/>
</dbReference>
<dbReference type="PANTHER" id="PTHR11481:SF64">
    <property type="entry name" value="FC RECEPTOR-LIKE PROTEIN 4"/>
    <property type="match status" value="1"/>
</dbReference>
<dbReference type="AlphaFoldDB" id="A0A3Q1HBH0"/>
<organism evidence="4 5">
    <name type="scientific">Anabas testudineus</name>
    <name type="common">Climbing perch</name>
    <name type="synonym">Anthias testudineus</name>
    <dbReference type="NCBI Taxonomy" id="64144"/>
    <lineage>
        <taxon>Eukaryota</taxon>
        <taxon>Metazoa</taxon>
        <taxon>Chordata</taxon>
        <taxon>Craniata</taxon>
        <taxon>Vertebrata</taxon>
        <taxon>Euteleostomi</taxon>
        <taxon>Actinopterygii</taxon>
        <taxon>Neopterygii</taxon>
        <taxon>Teleostei</taxon>
        <taxon>Neoteleostei</taxon>
        <taxon>Acanthomorphata</taxon>
        <taxon>Anabantaria</taxon>
        <taxon>Anabantiformes</taxon>
        <taxon>Anabantoidei</taxon>
        <taxon>Anabantidae</taxon>
        <taxon>Anabas</taxon>
    </lineage>
</organism>
<reference evidence="4" key="2">
    <citation type="submission" date="2025-08" db="UniProtKB">
        <authorList>
            <consortium name="Ensembl"/>
        </authorList>
    </citation>
    <scope>IDENTIFICATION</scope>
</reference>
<dbReference type="PROSITE" id="PS50835">
    <property type="entry name" value="IG_LIKE"/>
    <property type="match status" value="3"/>
</dbReference>
<proteinExistence type="predicted"/>
<dbReference type="PANTHER" id="PTHR11481">
    <property type="entry name" value="IMMUNOGLOBULIN FC RECEPTOR"/>
    <property type="match status" value="1"/>
</dbReference>
<dbReference type="InterPro" id="IPR003599">
    <property type="entry name" value="Ig_sub"/>
</dbReference>
<dbReference type="Gene3D" id="2.60.40.10">
    <property type="entry name" value="Immunoglobulins"/>
    <property type="match status" value="4"/>
</dbReference>
<dbReference type="GO" id="GO:0006955">
    <property type="term" value="P:immune response"/>
    <property type="evidence" value="ECO:0007669"/>
    <property type="project" value="TreeGrafter"/>
</dbReference>
<dbReference type="GO" id="GO:0007166">
    <property type="term" value="P:cell surface receptor signaling pathway"/>
    <property type="evidence" value="ECO:0007669"/>
    <property type="project" value="TreeGrafter"/>
</dbReference>
<dbReference type="GeneTree" id="ENSGT01120000272935"/>
<dbReference type="InParanoid" id="A0A3Q1HBH0"/>
<keyword evidence="1" id="KW-0732">Signal</keyword>
<feature type="domain" description="Ig-like" evidence="3">
    <location>
        <begin position="84"/>
        <end position="169"/>
    </location>
</feature>
<dbReference type="GO" id="GO:0009897">
    <property type="term" value="C:external side of plasma membrane"/>
    <property type="evidence" value="ECO:0007669"/>
    <property type="project" value="TreeGrafter"/>
</dbReference>
<evidence type="ECO:0000313" key="5">
    <source>
        <dbReference type="Proteomes" id="UP000265040"/>
    </source>
</evidence>
<evidence type="ECO:0000256" key="2">
    <source>
        <dbReference type="ARBA" id="ARBA00023157"/>
    </source>
</evidence>
<name>A0A3Q1HBH0_ANATE</name>